<dbReference type="OrthoDB" id="339325at2759"/>
<keyword evidence="1" id="KW-0723">Serine/threonine-protein kinase</keyword>
<evidence type="ECO:0000313" key="9">
    <source>
        <dbReference type="EMBL" id="ETV83135.1"/>
    </source>
</evidence>
<dbReference type="InterPro" id="IPR051681">
    <property type="entry name" value="Ser/Thr_Kinases-Pseudokinases"/>
</dbReference>
<keyword evidence="2" id="KW-0808">Transferase</keyword>
<evidence type="ECO:0000256" key="2">
    <source>
        <dbReference type="ARBA" id="ARBA00022679"/>
    </source>
</evidence>
<dbReference type="RefSeq" id="XP_009827806.1">
    <property type="nucleotide sequence ID" value="XM_009829504.1"/>
</dbReference>
<keyword evidence="7" id="KW-0812">Transmembrane</keyword>
<dbReference type="Pfam" id="PF07714">
    <property type="entry name" value="PK_Tyr_Ser-Thr"/>
    <property type="match status" value="1"/>
</dbReference>
<dbReference type="InterPro" id="IPR001245">
    <property type="entry name" value="Ser-Thr/Tyr_kinase_cat_dom"/>
</dbReference>
<keyword evidence="3 6" id="KW-0547">Nucleotide-binding</keyword>
<organism evidence="9">
    <name type="scientific">Aphanomyces astaci</name>
    <name type="common">Crayfish plague agent</name>
    <dbReference type="NCBI Taxonomy" id="112090"/>
    <lineage>
        <taxon>Eukaryota</taxon>
        <taxon>Sar</taxon>
        <taxon>Stramenopiles</taxon>
        <taxon>Oomycota</taxon>
        <taxon>Saprolegniomycetes</taxon>
        <taxon>Saprolegniales</taxon>
        <taxon>Verrucalvaceae</taxon>
        <taxon>Aphanomyces</taxon>
    </lineage>
</organism>
<gene>
    <name evidence="9" type="ORF">H257_04858</name>
</gene>
<dbReference type="InterPro" id="IPR008271">
    <property type="entry name" value="Ser/Thr_kinase_AS"/>
</dbReference>
<evidence type="ECO:0000256" key="3">
    <source>
        <dbReference type="ARBA" id="ARBA00022741"/>
    </source>
</evidence>
<feature type="transmembrane region" description="Helical" evidence="7">
    <location>
        <begin position="106"/>
        <end position="125"/>
    </location>
</feature>
<evidence type="ECO:0000256" key="5">
    <source>
        <dbReference type="ARBA" id="ARBA00022840"/>
    </source>
</evidence>
<dbReference type="EMBL" id="KI913121">
    <property type="protein sequence ID" value="ETV83135.1"/>
    <property type="molecule type" value="Genomic_DNA"/>
</dbReference>
<proteinExistence type="predicted"/>
<dbReference type="SMART" id="SM00220">
    <property type="entry name" value="S_TKc"/>
    <property type="match status" value="1"/>
</dbReference>
<feature type="binding site" evidence="6">
    <location>
        <position position="349"/>
    </location>
    <ligand>
        <name>ATP</name>
        <dbReference type="ChEBI" id="CHEBI:30616"/>
    </ligand>
</feature>
<keyword evidence="4 9" id="KW-0418">Kinase</keyword>
<protein>
    <submittedName>
        <fullName evidence="9">TKL protein kinase</fullName>
    </submittedName>
</protein>
<dbReference type="PROSITE" id="PS00108">
    <property type="entry name" value="PROTEIN_KINASE_ST"/>
    <property type="match status" value="1"/>
</dbReference>
<feature type="domain" description="Protein kinase" evidence="8">
    <location>
        <begin position="322"/>
        <end position="583"/>
    </location>
</feature>
<dbReference type="VEuPathDB" id="FungiDB:H257_04858"/>
<evidence type="ECO:0000256" key="6">
    <source>
        <dbReference type="PROSITE-ProRule" id="PRU10141"/>
    </source>
</evidence>
<dbReference type="PANTHER" id="PTHR44329">
    <property type="entry name" value="SERINE/THREONINE-PROTEIN KINASE TNNI3K-RELATED"/>
    <property type="match status" value="1"/>
</dbReference>
<dbReference type="GO" id="GO:0004674">
    <property type="term" value="F:protein serine/threonine kinase activity"/>
    <property type="evidence" value="ECO:0007669"/>
    <property type="project" value="UniProtKB-KW"/>
</dbReference>
<reference evidence="9" key="1">
    <citation type="submission" date="2013-12" db="EMBL/GenBank/DDBJ databases">
        <title>The Genome Sequence of Aphanomyces astaci APO3.</title>
        <authorList>
            <consortium name="The Broad Institute Genomics Platform"/>
            <person name="Russ C."/>
            <person name="Tyler B."/>
            <person name="van West P."/>
            <person name="Dieguez-Uribeondo J."/>
            <person name="Young S.K."/>
            <person name="Zeng Q."/>
            <person name="Gargeya S."/>
            <person name="Fitzgerald M."/>
            <person name="Abouelleil A."/>
            <person name="Alvarado L."/>
            <person name="Chapman S.B."/>
            <person name="Gainer-Dewar J."/>
            <person name="Goldberg J."/>
            <person name="Griggs A."/>
            <person name="Gujja S."/>
            <person name="Hansen M."/>
            <person name="Howarth C."/>
            <person name="Imamovic A."/>
            <person name="Ireland A."/>
            <person name="Larimer J."/>
            <person name="McCowan C."/>
            <person name="Murphy C."/>
            <person name="Pearson M."/>
            <person name="Poon T.W."/>
            <person name="Priest M."/>
            <person name="Roberts A."/>
            <person name="Saif S."/>
            <person name="Shea T."/>
            <person name="Sykes S."/>
            <person name="Wortman J."/>
            <person name="Nusbaum C."/>
            <person name="Birren B."/>
        </authorList>
    </citation>
    <scope>NUCLEOTIDE SEQUENCE [LARGE SCALE GENOMIC DNA]</scope>
    <source>
        <strain evidence="9">APO3</strain>
    </source>
</reference>
<feature type="transmembrane region" description="Helical" evidence="7">
    <location>
        <begin position="210"/>
        <end position="229"/>
    </location>
</feature>
<sequence>MAFADGKERVLPSSSSRRDVTEKYKAILQPKSSVDIQPQHVDRVFKRMLTQHKTVDTTSKWTNRFVASSTEMAFQTWSVAFYSTSARTLMLCVVLVHMLVTTVDFTFSQWIIALAMVMLCTGLMVRTGCIYEVNLHTLHTKYMASVNALVANDPSNAQTTEAIDALSQLDATFATTLGNYGDLVVAVNTILILVTQVVVSASHCDLVHTVLAWFALIVALMSNSAYWHVIPHEEAYVYFMVSGLLCFQITRELDLCHRTNFLYYYNAEKSAEVLRDQLDHALELIVYNECKAEEMQAVAQTIDENAELCAKLQPYRIPLEELTLKRVIGQGAYGEVILAEFCGTMVVLKRMHRHKITRAAVQEFTDEILLMCQLRHPNIVQFIGASWNTYSNIGFVLEYVGHGDLYVIIHDKRVAKSWSDPLHRIAVDSARGICYLHSKNIIHRDLKSSNILISPTYTAKICDLGMSKSMEELKANEKQVGTPLWTAPEVVTGGQFSLKSDVYAFGIILTELITRKTPYADKTKTMSAYKIMLEVAANGLRPALPTWLPEALRHLIVSCLDVSPDDRPTMLQVLQLLQTDAIYQLQGRALWSKVRGLVSERAHRTTSFSMEMIRVAKAQSELETYSKPRAIDSDDSEENDVPTLSNFHSNIVETTVVEEW</sequence>
<evidence type="ECO:0000259" key="8">
    <source>
        <dbReference type="PROSITE" id="PS50011"/>
    </source>
</evidence>
<accession>W4GTT5</accession>
<dbReference type="AlphaFoldDB" id="W4GTT5"/>
<evidence type="ECO:0000256" key="4">
    <source>
        <dbReference type="ARBA" id="ARBA00022777"/>
    </source>
</evidence>
<dbReference type="InterPro" id="IPR011009">
    <property type="entry name" value="Kinase-like_dom_sf"/>
</dbReference>
<keyword evidence="5 6" id="KW-0067">ATP-binding</keyword>
<name>W4GTT5_APHAT</name>
<dbReference type="Gene3D" id="3.30.200.20">
    <property type="entry name" value="Phosphorylase Kinase, domain 1"/>
    <property type="match status" value="1"/>
</dbReference>
<dbReference type="PROSITE" id="PS50011">
    <property type="entry name" value="PROTEIN_KINASE_DOM"/>
    <property type="match status" value="1"/>
</dbReference>
<evidence type="ECO:0000256" key="1">
    <source>
        <dbReference type="ARBA" id="ARBA00022527"/>
    </source>
</evidence>
<dbReference type="PROSITE" id="PS00107">
    <property type="entry name" value="PROTEIN_KINASE_ATP"/>
    <property type="match status" value="1"/>
</dbReference>
<feature type="transmembrane region" description="Helical" evidence="7">
    <location>
        <begin position="79"/>
        <end position="100"/>
    </location>
</feature>
<dbReference type="FunFam" id="3.30.200.20:FF:000180">
    <property type="entry name" value="serine/threonine-protein kinase STY46-like"/>
    <property type="match status" value="1"/>
</dbReference>
<dbReference type="InterPro" id="IPR017441">
    <property type="entry name" value="Protein_kinase_ATP_BS"/>
</dbReference>
<dbReference type="CDD" id="cd13999">
    <property type="entry name" value="STKc_MAP3K-like"/>
    <property type="match status" value="1"/>
</dbReference>
<keyword evidence="7" id="KW-1133">Transmembrane helix</keyword>
<dbReference type="GO" id="GO:0005524">
    <property type="term" value="F:ATP binding"/>
    <property type="evidence" value="ECO:0007669"/>
    <property type="project" value="UniProtKB-UniRule"/>
</dbReference>
<dbReference type="SUPFAM" id="SSF56112">
    <property type="entry name" value="Protein kinase-like (PK-like)"/>
    <property type="match status" value="1"/>
</dbReference>
<dbReference type="InterPro" id="IPR000719">
    <property type="entry name" value="Prot_kinase_dom"/>
</dbReference>
<dbReference type="PANTHER" id="PTHR44329:SF214">
    <property type="entry name" value="PROTEIN KINASE DOMAIN-CONTAINING PROTEIN"/>
    <property type="match status" value="1"/>
</dbReference>
<dbReference type="STRING" id="112090.W4GTT5"/>
<dbReference type="Gene3D" id="1.10.510.10">
    <property type="entry name" value="Transferase(Phosphotransferase) domain 1"/>
    <property type="match status" value="1"/>
</dbReference>
<dbReference type="GeneID" id="20806854"/>
<evidence type="ECO:0000256" key="7">
    <source>
        <dbReference type="SAM" id="Phobius"/>
    </source>
</evidence>
<keyword evidence="7" id="KW-0472">Membrane</keyword>